<dbReference type="InterPro" id="IPR036513">
    <property type="entry name" value="STAS_dom_sf"/>
</dbReference>
<organism evidence="1 2">
    <name type="scientific">Metabacillus sediminilitoris</name>
    <dbReference type="NCBI Taxonomy" id="2567941"/>
    <lineage>
        <taxon>Bacteria</taxon>
        <taxon>Bacillati</taxon>
        <taxon>Bacillota</taxon>
        <taxon>Bacilli</taxon>
        <taxon>Bacillales</taxon>
        <taxon>Bacillaceae</taxon>
        <taxon>Metabacillus</taxon>
    </lineage>
</organism>
<dbReference type="InterPro" id="IPR051932">
    <property type="entry name" value="Bact_StressResp_Reg"/>
</dbReference>
<dbReference type="PANTHER" id="PTHR33745:SF8">
    <property type="entry name" value="BLUE-LIGHT PHOTORECEPTOR"/>
    <property type="match status" value="1"/>
</dbReference>
<dbReference type="SUPFAM" id="SSF52091">
    <property type="entry name" value="SpoIIaa-like"/>
    <property type="match status" value="1"/>
</dbReference>
<sequence length="256" mass="28962">MNRPIPINISGTEALNSIGENIIIADKEFTITWMNTKATVSLTAIAPLFGLTKAEDMIGLKMDYFHKKPIYQRNIMKELQEGHRARINIRGKFVADIVITTIKSNNNPEQIEGYMVMLMDVTLQAEEEMKKEKLIKDLSAPILNIWEKTIALTLVGELDLSRGETLISTVLEECVSKGIEYVMISLRGINSFDDSVRQNLQKLYDCLKLIGVEFIVVGIKPKLALNIREFRDILTFSDAHAGLKYIISCQGKKLER</sequence>
<reference evidence="1 2" key="1">
    <citation type="submission" date="2019-04" db="EMBL/GenBank/DDBJ databases">
        <title>Bacillus sediminilitoris sp. nov., isolated from a tidal flat sediment on the East China Sea.</title>
        <authorList>
            <person name="Wei Y."/>
            <person name="Mao H."/>
            <person name="Fang J."/>
        </authorList>
    </citation>
    <scope>NUCLEOTIDE SEQUENCE [LARGE SCALE GENOMIC DNA]</scope>
    <source>
        <strain evidence="1 2">DSL-17</strain>
    </source>
</reference>
<dbReference type="InterPro" id="IPR002645">
    <property type="entry name" value="STAS_dom"/>
</dbReference>
<name>A0A4S4C3K0_9BACI</name>
<comment type="caution">
    <text evidence="1">The sequence shown here is derived from an EMBL/GenBank/DDBJ whole genome shotgun (WGS) entry which is preliminary data.</text>
</comment>
<proteinExistence type="predicted"/>
<dbReference type="AlphaFoldDB" id="A0A4S4C3K0"/>
<keyword evidence="2" id="KW-1185">Reference proteome</keyword>
<dbReference type="PROSITE" id="PS50801">
    <property type="entry name" value="STAS"/>
    <property type="match status" value="1"/>
</dbReference>
<dbReference type="Gene3D" id="3.30.450.20">
    <property type="entry name" value="PAS domain"/>
    <property type="match status" value="1"/>
</dbReference>
<evidence type="ECO:0000313" key="2">
    <source>
        <dbReference type="Proteomes" id="UP000310334"/>
    </source>
</evidence>
<accession>A0A4S4C3K0</accession>
<dbReference type="Proteomes" id="UP000310334">
    <property type="component" value="Unassembled WGS sequence"/>
</dbReference>
<evidence type="ECO:0000313" key="1">
    <source>
        <dbReference type="EMBL" id="THF80207.1"/>
    </source>
</evidence>
<dbReference type="OrthoDB" id="2835068at2"/>
<gene>
    <name evidence="1" type="ORF">E6W99_11100</name>
</gene>
<dbReference type="CDD" id="cd07041">
    <property type="entry name" value="STAS_RsbR_RsbS_like"/>
    <property type="match status" value="1"/>
</dbReference>
<dbReference type="PANTHER" id="PTHR33745">
    <property type="entry name" value="RSBT ANTAGONIST PROTEIN RSBS-RELATED"/>
    <property type="match status" value="1"/>
</dbReference>
<dbReference type="RefSeq" id="WP_136353798.1">
    <property type="nucleotide sequence ID" value="NZ_CP046266.1"/>
</dbReference>
<protein>
    <submittedName>
        <fullName evidence="1">STAS domain-containing protein</fullName>
    </submittedName>
</protein>
<dbReference type="Pfam" id="PF01740">
    <property type="entry name" value="STAS"/>
    <property type="match status" value="1"/>
</dbReference>
<dbReference type="EMBL" id="SSNT01000007">
    <property type="protein sequence ID" value="THF80207.1"/>
    <property type="molecule type" value="Genomic_DNA"/>
</dbReference>
<dbReference type="Gene3D" id="3.30.750.24">
    <property type="entry name" value="STAS domain"/>
    <property type="match status" value="1"/>
</dbReference>